<dbReference type="AlphaFoldDB" id="A0A5A9NYC2"/>
<evidence type="ECO:0000256" key="1">
    <source>
        <dbReference type="SAM" id="MobiDB-lite"/>
    </source>
</evidence>
<dbReference type="Proteomes" id="UP000324632">
    <property type="component" value="Chromosome 11"/>
</dbReference>
<organism evidence="2 3">
    <name type="scientific">Triplophysa tibetana</name>
    <dbReference type="NCBI Taxonomy" id="1572043"/>
    <lineage>
        <taxon>Eukaryota</taxon>
        <taxon>Metazoa</taxon>
        <taxon>Chordata</taxon>
        <taxon>Craniata</taxon>
        <taxon>Vertebrata</taxon>
        <taxon>Euteleostomi</taxon>
        <taxon>Actinopterygii</taxon>
        <taxon>Neopterygii</taxon>
        <taxon>Teleostei</taxon>
        <taxon>Ostariophysi</taxon>
        <taxon>Cypriniformes</taxon>
        <taxon>Nemacheilidae</taxon>
        <taxon>Triplophysa</taxon>
    </lineage>
</organism>
<evidence type="ECO:0000313" key="2">
    <source>
        <dbReference type="EMBL" id="KAA0714608.1"/>
    </source>
</evidence>
<feature type="compositionally biased region" description="Basic and acidic residues" evidence="1">
    <location>
        <begin position="96"/>
        <end position="138"/>
    </location>
</feature>
<sequence>MSSKQGSPRPQKLLWPADRHSGQSCHMETRANQATLSVILRLFHLSALTMCWSSACKQIVRPRFTLVHSLSLLKDSLLLFFSPAQQSRLDKIAQADETPHTRALLEHGRSRGGETEAEREKERTKDRKREIGGREGGRVEMVLPIGGSPRQMEKGSSPPPAARVPAFTVVPPSSSTTQEEMSVTVPLCIYMCGAGLSK</sequence>
<protein>
    <submittedName>
        <fullName evidence="2">Uncharacterized protein</fullName>
    </submittedName>
</protein>
<proteinExistence type="predicted"/>
<comment type="caution">
    <text evidence="2">The sequence shown here is derived from an EMBL/GenBank/DDBJ whole genome shotgun (WGS) entry which is preliminary data.</text>
</comment>
<feature type="region of interest" description="Disordered" evidence="1">
    <location>
        <begin position="1"/>
        <end position="24"/>
    </location>
</feature>
<evidence type="ECO:0000313" key="3">
    <source>
        <dbReference type="Proteomes" id="UP000324632"/>
    </source>
</evidence>
<gene>
    <name evidence="2" type="ORF">E1301_Tti020306</name>
</gene>
<keyword evidence="3" id="KW-1185">Reference proteome</keyword>
<feature type="region of interest" description="Disordered" evidence="1">
    <location>
        <begin position="96"/>
        <end position="177"/>
    </location>
</feature>
<reference evidence="2 3" key="1">
    <citation type="journal article" date="2019" name="Mol. Ecol. Resour.">
        <title>Chromosome-level genome assembly of Triplophysa tibetana, a fish adapted to the harsh high-altitude environment of the Tibetan Plateau.</title>
        <authorList>
            <person name="Yang X."/>
            <person name="Liu H."/>
            <person name="Ma Z."/>
            <person name="Zou Y."/>
            <person name="Zou M."/>
            <person name="Mao Y."/>
            <person name="Li X."/>
            <person name="Wang H."/>
            <person name="Chen T."/>
            <person name="Wang W."/>
            <person name="Yang R."/>
        </authorList>
    </citation>
    <scope>NUCLEOTIDE SEQUENCE [LARGE SCALE GENOMIC DNA]</scope>
    <source>
        <strain evidence="2">TTIB1903HZAU</strain>
        <tissue evidence="2">Muscle</tissue>
    </source>
</reference>
<name>A0A5A9NYC2_9TELE</name>
<accession>A0A5A9NYC2</accession>
<dbReference type="EMBL" id="SOYY01000011">
    <property type="protein sequence ID" value="KAA0714608.1"/>
    <property type="molecule type" value="Genomic_DNA"/>
</dbReference>